<gene>
    <name evidence="2" type="ORF">INT47_008530</name>
</gene>
<dbReference type="Proteomes" id="UP000603453">
    <property type="component" value="Unassembled WGS sequence"/>
</dbReference>
<keyword evidence="1" id="KW-0812">Transmembrane</keyword>
<dbReference type="AlphaFoldDB" id="A0A8H7V7S0"/>
<feature type="transmembrane region" description="Helical" evidence="1">
    <location>
        <begin position="123"/>
        <end position="143"/>
    </location>
</feature>
<name>A0A8H7V7S0_9FUNG</name>
<protein>
    <submittedName>
        <fullName evidence="2">Uncharacterized protein</fullName>
    </submittedName>
</protein>
<evidence type="ECO:0000313" key="2">
    <source>
        <dbReference type="EMBL" id="KAG2206513.1"/>
    </source>
</evidence>
<dbReference type="InterPro" id="IPR025187">
    <property type="entry name" value="DUF4112"/>
</dbReference>
<dbReference type="PANTHER" id="PTHR35519:SF2">
    <property type="entry name" value="PH DOMAIN PROTEIN"/>
    <property type="match status" value="1"/>
</dbReference>
<dbReference type="Pfam" id="PF13430">
    <property type="entry name" value="DUF4112"/>
    <property type="match status" value="1"/>
</dbReference>
<organism evidence="2 3">
    <name type="scientific">Mucor saturninus</name>
    <dbReference type="NCBI Taxonomy" id="64648"/>
    <lineage>
        <taxon>Eukaryota</taxon>
        <taxon>Fungi</taxon>
        <taxon>Fungi incertae sedis</taxon>
        <taxon>Mucoromycota</taxon>
        <taxon>Mucoromycotina</taxon>
        <taxon>Mucoromycetes</taxon>
        <taxon>Mucorales</taxon>
        <taxon>Mucorineae</taxon>
        <taxon>Mucoraceae</taxon>
        <taxon>Mucor</taxon>
    </lineage>
</organism>
<evidence type="ECO:0000313" key="3">
    <source>
        <dbReference type="Proteomes" id="UP000603453"/>
    </source>
</evidence>
<proteinExistence type="predicted"/>
<reference evidence="2" key="1">
    <citation type="submission" date="2020-12" db="EMBL/GenBank/DDBJ databases">
        <title>Metabolic potential, ecology and presence of endohyphal bacteria is reflected in genomic diversity of Mucoromycotina.</title>
        <authorList>
            <person name="Muszewska A."/>
            <person name="Okrasinska A."/>
            <person name="Steczkiewicz K."/>
            <person name="Drgas O."/>
            <person name="Orlowska M."/>
            <person name="Perlinska-Lenart U."/>
            <person name="Aleksandrzak-Piekarczyk T."/>
            <person name="Szatraj K."/>
            <person name="Zielenkiewicz U."/>
            <person name="Pilsyk S."/>
            <person name="Malc E."/>
            <person name="Mieczkowski P."/>
            <person name="Kruszewska J.S."/>
            <person name="Biernat P."/>
            <person name="Pawlowska J."/>
        </authorList>
    </citation>
    <scope>NUCLEOTIDE SEQUENCE</scope>
    <source>
        <strain evidence="2">WA0000017839</strain>
    </source>
</reference>
<keyword evidence="1" id="KW-0472">Membrane</keyword>
<keyword evidence="3" id="KW-1185">Reference proteome</keyword>
<evidence type="ECO:0000256" key="1">
    <source>
        <dbReference type="SAM" id="Phobius"/>
    </source>
</evidence>
<sequence>MNYVKEKIGKGLHVPQMAEKARQIGVQQVNHAEKQFPYLERSLPSPDMSTDEKEKRLKTIKDISNGLDNIFPWSPIPIGIGSVLGFVPFIGGTMGSILSVYQIYLSTTLGIPIWLLMRMVLNIVIAFLLSLVPLLGGFLHMFYKSNSYNFQELNNWMKGQCRSSSAGNSEGKIRAERKTK</sequence>
<comment type="caution">
    <text evidence="2">The sequence shown here is derived from an EMBL/GenBank/DDBJ whole genome shotgun (WGS) entry which is preliminary data.</text>
</comment>
<dbReference type="PANTHER" id="PTHR35519">
    <property type="entry name" value="MEMBRANE PROTEINS"/>
    <property type="match status" value="1"/>
</dbReference>
<dbReference type="OrthoDB" id="2103474at2759"/>
<dbReference type="EMBL" id="JAEPRD010000030">
    <property type="protein sequence ID" value="KAG2206513.1"/>
    <property type="molecule type" value="Genomic_DNA"/>
</dbReference>
<accession>A0A8H7V7S0</accession>
<keyword evidence="1" id="KW-1133">Transmembrane helix</keyword>